<evidence type="ECO:0000313" key="2">
    <source>
        <dbReference type="Proteomes" id="UP001233999"/>
    </source>
</evidence>
<proteinExistence type="predicted"/>
<gene>
    <name evidence="1" type="ORF">L9F63_017495</name>
</gene>
<keyword evidence="2" id="KW-1185">Reference proteome</keyword>
<protein>
    <submittedName>
        <fullName evidence="1">Uncharacterized protein</fullName>
    </submittedName>
</protein>
<reference evidence="1" key="1">
    <citation type="journal article" date="2023" name="IScience">
        <title>Live-bearing cockroach genome reveals convergent evolutionary mechanisms linked to viviparity in insects and beyond.</title>
        <authorList>
            <person name="Fouks B."/>
            <person name="Harrison M.C."/>
            <person name="Mikhailova A.A."/>
            <person name="Marchal E."/>
            <person name="English S."/>
            <person name="Carruthers M."/>
            <person name="Jennings E.C."/>
            <person name="Chiamaka E.L."/>
            <person name="Frigard R.A."/>
            <person name="Pippel M."/>
            <person name="Attardo G.M."/>
            <person name="Benoit J.B."/>
            <person name="Bornberg-Bauer E."/>
            <person name="Tobe S.S."/>
        </authorList>
    </citation>
    <scope>NUCLEOTIDE SEQUENCE</scope>
    <source>
        <strain evidence="1">Stay&amp;Tobe</strain>
    </source>
</reference>
<feature type="non-terminal residue" evidence="1">
    <location>
        <position position="79"/>
    </location>
</feature>
<evidence type="ECO:0000313" key="1">
    <source>
        <dbReference type="EMBL" id="KAJ9589302.1"/>
    </source>
</evidence>
<sequence>FFPKPLNMLCNDTFGCSSVINTRVKGRSVATSGAICSRTPEIGQQEESLMWTKKYETVKKFYQPIGELRRGSFSAAVGP</sequence>
<accession>A0AAD8EH27</accession>
<name>A0AAD8EH27_DIPPU</name>
<feature type="non-terminal residue" evidence="1">
    <location>
        <position position="1"/>
    </location>
</feature>
<dbReference type="EMBL" id="JASPKZ010004953">
    <property type="protein sequence ID" value="KAJ9589302.1"/>
    <property type="molecule type" value="Genomic_DNA"/>
</dbReference>
<organism evidence="1 2">
    <name type="scientific">Diploptera punctata</name>
    <name type="common">Pacific beetle cockroach</name>
    <dbReference type="NCBI Taxonomy" id="6984"/>
    <lineage>
        <taxon>Eukaryota</taxon>
        <taxon>Metazoa</taxon>
        <taxon>Ecdysozoa</taxon>
        <taxon>Arthropoda</taxon>
        <taxon>Hexapoda</taxon>
        <taxon>Insecta</taxon>
        <taxon>Pterygota</taxon>
        <taxon>Neoptera</taxon>
        <taxon>Polyneoptera</taxon>
        <taxon>Dictyoptera</taxon>
        <taxon>Blattodea</taxon>
        <taxon>Blaberoidea</taxon>
        <taxon>Blaberidae</taxon>
        <taxon>Diplopterinae</taxon>
        <taxon>Diploptera</taxon>
    </lineage>
</organism>
<dbReference type="AlphaFoldDB" id="A0AAD8EH27"/>
<dbReference type="Proteomes" id="UP001233999">
    <property type="component" value="Unassembled WGS sequence"/>
</dbReference>
<reference evidence="1" key="2">
    <citation type="submission" date="2023-05" db="EMBL/GenBank/DDBJ databases">
        <authorList>
            <person name="Fouks B."/>
        </authorList>
    </citation>
    <scope>NUCLEOTIDE SEQUENCE</scope>
    <source>
        <strain evidence="1">Stay&amp;Tobe</strain>
        <tissue evidence="1">Testes</tissue>
    </source>
</reference>
<comment type="caution">
    <text evidence="1">The sequence shown here is derived from an EMBL/GenBank/DDBJ whole genome shotgun (WGS) entry which is preliminary data.</text>
</comment>